<name>A0A3B1BCC4_9ZZZZ</name>
<protein>
    <submittedName>
        <fullName evidence="1">Uncharacterized protein</fullName>
    </submittedName>
</protein>
<dbReference type="AlphaFoldDB" id="A0A3B1BCC4"/>
<dbReference type="EMBL" id="UOFZ01000132">
    <property type="protein sequence ID" value="VAX13722.1"/>
    <property type="molecule type" value="Genomic_DNA"/>
</dbReference>
<evidence type="ECO:0000313" key="1">
    <source>
        <dbReference type="EMBL" id="VAX13722.1"/>
    </source>
</evidence>
<reference evidence="1" key="1">
    <citation type="submission" date="2018-06" db="EMBL/GenBank/DDBJ databases">
        <authorList>
            <person name="Zhirakovskaya E."/>
        </authorList>
    </citation>
    <scope>NUCLEOTIDE SEQUENCE</scope>
</reference>
<sequence>MKKETPSFNEFFESIQADKADDRERLIEQLKKGLNNCSEFLSSKTVRPELVEG</sequence>
<proteinExistence type="predicted"/>
<accession>A0A3B1BCC4</accession>
<organism evidence="1">
    <name type="scientific">hydrothermal vent metagenome</name>
    <dbReference type="NCBI Taxonomy" id="652676"/>
    <lineage>
        <taxon>unclassified sequences</taxon>
        <taxon>metagenomes</taxon>
        <taxon>ecological metagenomes</taxon>
    </lineage>
</organism>
<gene>
    <name evidence="1" type="ORF">MNBD_GAMMA24-1076</name>
</gene>